<feature type="transmembrane region" description="Helical" evidence="6">
    <location>
        <begin position="260"/>
        <end position="281"/>
    </location>
</feature>
<feature type="transmembrane region" description="Helical" evidence="6">
    <location>
        <begin position="131"/>
        <end position="157"/>
    </location>
</feature>
<dbReference type="Proteomes" id="UP000774617">
    <property type="component" value="Unassembled WGS sequence"/>
</dbReference>
<keyword evidence="5 6" id="KW-0472">Membrane</keyword>
<evidence type="ECO:0000256" key="4">
    <source>
        <dbReference type="ARBA" id="ARBA00022989"/>
    </source>
</evidence>
<sequence>MNNSQTIGALIQLSYPDFELTRWQTWLMYVATLVASVFFSLSQKHLPWIAVIGGIITLGGGIAWAATFLALSPKQPASFVFGVFLNNSGYTSLGWVAIMSFYTPIYALYGTDGILHIVEEMRDAPRAAPRAMVWSMVFSGLTSLLGAVTMSFCFGNWEEYMNSDIPFVTWFVDTIGSVAGGAAFLSIVIVLLNFLIVIGINTAASRLVWSMARDNALPFSDSFAAINQRVRTPVNAILFIFVAEAIIGVVVFGSDYAFEAIISLGGAAMQISYLVPVLMLLWNGRRTLPRPRAFTLGRCGLAINIAAACWSTLIVVMLLWVKSTSASSAIIKHH</sequence>
<proteinExistence type="predicted"/>
<dbReference type="Pfam" id="PF13520">
    <property type="entry name" value="AA_permease_2"/>
    <property type="match status" value="1"/>
</dbReference>
<feature type="transmembrane region" description="Helical" evidence="6">
    <location>
        <begin position="236"/>
        <end position="254"/>
    </location>
</feature>
<evidence type="ECO:0000256" key="2">
    <source>
        <dbReference type="ARBA" id="ARBA00022448"/>
    </source>
</evidence>
<evidence type="ECO:0000256" key="3">
    <source>
        <dbReference type="ARBA" id="ARBA00022692"/>
    </source>
</evidence>
<accession>A0ABQ8GNG0</accession>
<feature type="transmembrane region" description="Helical" evidence="6">
    <location>
        <begin position="48"/>
        <end position="72"/>
    </location>
</feature>
<evidence type="ECO:0000256" key="6">
    <source>
        <dbReference type="SAM" id="Phobius"/>
    </source>
</evidence>
<keyword evidence="2" id="KW-0813">Transport</keyword>
<evidence type="ECO:0000313" key="8">
    <source>
        <dbReference type="Proteomes" id="UP000774617"/>
    </source>
</evidence>
<comment type="subcellular location">
    <subcellularLocation>
        <location evidence="1">Membrane</location>
        <topology evidence="1">Multi-pass membrane protein</topology>
    </subcellularLocation>
</comment>
<gene>
    <name evidence="7" type="ORF">B0J12DRAFT_737190</name>
</gene>
<evidence type="ECO:0000256" key="5">
    <source>
        <dbReference type="ARBA" id="ARBA00023136"/>
    </source>
</evidence>
<keyword evidence="4 6" id="KW-1133">Transmembrane helix</keyword>
<keyword evidence="8" id="KW-1185">Reference proteome</keyword>
<evidence type="ECO:0000256" key="1">
    <source>
        <dbReference type="ARBA" id="ARBA00004141"/>
    </source>
</evidence>
<dbReference type="InterPro" id="IPR002293">
    <property type="entry name" value="AA/rel_permease1"/>
</dbReference>
<feature type="transmembrane region" description="Helical" evidence="6">
    <location>
        <begin position="23"/>
        <end position="41"/>
    </location>
</feature>
<comment type="caution">
    <text evidence="7">The sequence shown here is derived from an EMBL/GenBank/DDBJ whole genome shotgun (WGS) entry which is preliminary data.</text>
</comment>
<reference evidence="7 8" key="1">
    <citation type="journal article" date="2021" name="Nat. Commun.">
        <title>Genetic determinants of endophytism in the Arabidopsis root mycobiome.</title>
        <authorList>
            <person name="Mesny F."/>
            <person name="Miyauchi S."/>
            <person name="Thiergart T."/>
            <person name="Pickel B."/>
            <person name="Atanasova L."/>
            <person name="Karlsson M."/>
            <person name="Huettel B."/>
            <person name="Barry K.W."/>
            <person name="Haridas S."/>
            <person name="Chen C."/>
            <person name="Bauer D."/>
            <person name="Andreopoulos W."/>
            <person name="Pangilinan J."/>
            <person name="LaButti K."/>
            <person name="Riley R."/>
            <person name="Lipzen A."/>
            <person name="Clum A."/>
            <person name="Drula E."/>
            <person name="Henrissat B."/>
            <person name="Kohler A."/>
            <person name="Grigoriev I.V."/>
            <person name="Martin F.M."/>
            <person name="Hacquard S."/>
        </authorList>
    </citation>
    <scope>NUCLEOTIDE SEQUENCE [LARGE SCALE GENOMIC DNA]</scope>
    <source>
        <strain evidence="7 8">MPI-SDFR-AT-0080</strain>
    </source>
</reference>
<dbReference type="PANTHER" id="PTHR45649:SF14">
    <property type="entry name" value="GABA PERMEASE"/>
    <property type="match status" value="1"/>
</dbReference>
<feature type="transmembrane region" description="Helical" evidence="6">
    <location>
        <begin position="301"/>
        <end position="321"/>
    </location>
</feature>
<dbReference type="PIRSF" id="PIRSF006060">
    <property type="entry name" value="AA_transporter"/>
    <property type="match status" value="1"/>
</dbReference>
<evidence type="ECO:0000313" key="7">
    <source>
        <dbReference type="EMBL" id="KAH7060905.1"/>
    </source>
</evidence>
<name>A0ABQ8GNG0_9PEZI</name>
<dbReference type="Gene3D" id="1.20.1740.10">
    <property type="entry name" value="Amino acid/polyamine transporter I"/>
    <property type="match status" value="1"/>
</dbReference>
<feature type="transmembrane region" description="Helical" evidence="6">
    <location>
        <begin position="177"/>
        <end position="203"/>
    </location>
</feature>
<feature type="transmembrane region" description="Helical" evidence="6">
    <location>
        <begin position="92"/>
        <end position="110"/>
    </location>
</feature>
<keyword evidence="3 6" id="KW-0812">Transmembrane</keyword>
<organism evidence="7 8">
    <name type="scientific">Macrophomina phaseolina</name>
    <dbReference type="NCBI Taxonomy" id="35725"/>
    <lineage>
        <taxon>Eukaryota</taxon>
        <taxon>Fungi</taxon>
        <taxon>Dikarya</taxon>
        <taxon>Ascomycota</taxon>
        <taxon>Pezizomycotina</taxon>
        <taxon>Dothideomycetes</taxon>
        <taxon>Dothideomycetes incertae sedis</taxon>
        <taxon>Botryosphaeriales</taxon>
        <taxon>Botryosphaeriaceae</taxon>
        <taxon>Macrophomina</taxon>
    </lineage>
</organism>
<dbReference type="EMBL" id="JAGTJR010000005">
    <property type="protein sequence ID" value="KAH7060905.1"/>
    <property type="molecule type" value="Genomic_DNA"/>
</dbReference>
<protein>
    <submittedName>
        <fullName evidence="7">Amino acid/polyamine transporter I</fullName>
    </submittedName>
</protein>
<dbReference type="PANTHER" id="PTHR45649">
    <property type="entry name" value="AMINO-ACID PERMEASE BAT1"/>
    <property type="match status" value="1"/>
</dbReference>